<dbReference type="Gene3D" id="1.25.40.10">
    <property type="entry name" value="Tetratricopeptide repeat domain"/>
    <property type="match status" value="3"/>
</dbReference>
<dbReference type="FunFam" id="1.25.40.10:FF:000333">
    <property type="entry name" value="Pentatricopeptide repeat-containing protein"/>
    <property type="match status" value="1"/>
</dbReference>
<dbReference type="AlphaFoldDB" id="A0AAV1DJ31"/>
<name>A0AAV1DJ31_OLDCO</name>
<feature type="domain" description="DYW" evidence="5">
    <location>
        <begin position="588"/>
        <end position="680"/>
    </location>
</feature>
<dbReference type="GO" id="GO:0003723">
    <property type="term" value="F:RNA binding"/>
    <property type="evidence" value="ECO:0007669"/>
    <property type="project" value="InterPro"/>
</dbReference>
<dbReference type="Pfam" id="PF14432">
    <property type="entry name" value="DYW_deaminase"/>
    <property type="match status" value="1"/>
</dbReference>
<dbReference type="NCBIfam" id="TIGR00756">
    <property type="entry name" value="PPR"/>
    <property type="match status" value="6"/>
</dbReference>
<dbReference type="PANTHER" id="PTHR47926">
    <property type="entry name" value="PENTATRICOPEPTIDE REPEAT-CONTAINING PROTEIN"/>
    <property type="match status" value="1"/>
</dbReference>
<dbReference type="GO" id="GO:0008270">
    <property type="term" value="F:zinc ion binding"/>
    <property type="evidence" value="ECO:0007669"/>
    <property type="project" value="InterPro"/>
</dbReference>
<reference evidence="6" key="1">
    <citation type="submission" date="2023-03" db="EMBL/GenBank/DDBJ databases">
        <authorList>
            <person name="Julca I."/>
        </authorList>
    </citation>
    <scope>NUCLEOTIDE SEQUENCE</scope>
</reference>
<protein>
    <submittedName>
        <fullName evidence="6">OLC1v1006409C1</fullName>
    </submittedName>
</protein>
<accession>A0AAV1DJ31</accession>
<dbReference type="InterPro" id="IPR046848">
    <property type="entry name" value="E_motif"/>
</dbReference>
<comment type="similarity">
    <text evidence="1">Belongs to the PPR family. PCMP-H subfamily.</text>
</comment>
<feature type="repeat" description="PPR" evidence="4">
    <location>
        <begin position="373"/>
        <end position="407"/>
    </location>
</feature>
<dbReference type="Pfam" id="PF13041">
    <property type="entry name" value="PPR_2"/>
    <property type="match status" value="2"/>
</dbReference>
<evidence type="ECO:0000313" key="6">
    <source>
        <dbReference type="EMBL" id="CAI9107121.1"/>
    </source>
</evidence>
<evidence type="ECO:0000259" key="5">
    <source>
        <dbReference type="Pfam" id="PF14432"/>
    </source>
</evidence>
<evidence type="ECO:0000256" key="4">
    <source>
        <dbReference type="PROSITE-ProRule" id="PRU00708"/>
    </source>
</evidence>
<keyword evidence="7" id="KW-1185">Reference proteome</keyword>
<sequence>MNSIPKNFSSLTDYLSHKLFSGRNPLAIHQLKQIHAQILKNGLLNSADLLTDFLLSCYHNQHPDYAKQLLPTLPRPNPFLWNSMIWVSLESKSIGNFLDFYHGLRSFKLVPDTRTFSFIIRSCTGFGAVQLGKALHCHMFMLGFEEDAILQTGLLDFYAKAGDVNSAEHVFEEMPDRDIVAGNAMIAAHIKNGRVLDAKELFDRMSEKNVCSWNSMITCYCKAGDISSAQLLFDQSPIKDVISWNTMIDGYCKAGQLGKAEELFSRVGADKNAVTWNTMITGYVHCLEYRKAIDLFPEMQAEKVMPTDVTMISLLAACAHLGALEMGDWIHGFIRRKRLRVDVVLGNALIDMYWKCGCIEAALDVFHRLEVKNVFCWNSIIIGLGMNGLGREAIDMFVAMELNGLKPDGITFIGLICACSHAGLVPQGRHYFSRMHSFYGVEPTIEHYGCMVDLLGRAGFLQEALVLVKTMPMKSNAVIWGSLLRACQMHKDTEMSEKVTHNLLELDPLDGGNYVFLSNIYASEKRWNDVNVCRKLMMDRGVRKKPGYSSVEVDNVVHKFLSGDISHPQSHDIHAFLEDAGRKLQAHGYEPDTTPVLHDIEDEEKETAVKYHSERLAVAFALMNTAPGKTIRVVKNLRTCNDCHLAFKITSKVFQREIIVRDRNRFHHFKDGVCSCKDYW</sequence>
<dbReference type="PANTHER" id="PTHR47926:SF430">
    <property type="entry name" value="PENTATRICOPEPTIDE REPEAT-CONTAINING PROTEIN"/>
    <property type="match status" value="1"/>
</dbReference>
<comment type="similarity">
    <text evidence="3">Belongs to the PPR family. PCMP-E subfamily.</text>
</comment>
<dbReference type="FunFam" id="1.25.40.10:FF:001214">
    <property type="entry name" value="Pentatricopeptide repeat-containing protein At2g20540"/>
    <property type="match status" value="1"/>
</dbReference>
<dbReference type="InterPro" id="IPR046960">
    <property type="entry name" value="PPR_At4g14850-like_plant"/>
</dbReference>
<dbReference type="InterPro" id="IPR032867">
    <property type="entry name" value="DYW_dom"/>
</dbReference>
<evidence type="ECO:0000256" key="2">
    <source>
        <dbReference type="ARBA" id="ARBA00022737"/>
    </source>
</evidence>
<feature type="repeat" description="PPR" evidence="4">
    <location>
        <begin position="240"/>
        <end position="270"/>
    </location>
</feature>
<dbReference type="FunFam" id="1.25.40.10:FF:000184">
    <property type="entry name" value="Pentatricopeptide repeat-containing protein, chloroplastic"/>
    <property type="match status" value="1"/>
</dbReference>
<evidence type="ECO:0000256" key="3">
    <source>
        <dbReference type="ARBA" id="ARBA00061659"/>
    </source>
</evidence>
<dbReference type="GO" id="GO:0009451">
    <property type="term" value="P:RNA modification"/>
    <property type="evidence" value="ECO:0007669"/>
    <property type="project" value="InterPro"/>
</dbReference>
<dbReference type="Pfam" id="PF20431">
    <property type="entry name" value="E_motif"/>
    <property type="match status" value="1"/>
</dbReference>
<evidence type="ECO:0000256" key="1">
    <source>
        <dbReference type="ARBA" id="ARBA00006643"/>
    </source>
</evidence>
<dbReference type="PROSITE" id="PS51375">
    <property type="entry name" value="PPR"/>
    <property type="match status" value="4"/>
</dbReference>
<gene>
    <name evidence="6" type="ORF">OLC1_LOCUS15508</name>
</gene>
<organism evidence="6 7">
    <name type="scientific">Oldenlandia corymbosa var. corymbosa</name>
    <dbReference type="NCBI Taxonomy" id="529605"/>
    <lineage>
        <taxon>Eukaryota</taxon>
        <taxon>Viridiplantae</taxon>
        <taxon>Streptophyta</taxon>
        <taxon>Embryophyta</taxon>
        <taxon>Tracheophyta</taxon>
        <taxon>Spermatophyta</taxon>
        <taxon>Magnoliopsida</taxon>
        <taxon>eudicotyledons</taxon>
        <taxon>Gunneridae</taxon>
        <taxon>Pentapetalae</taxon>
        <taxon>asterids</taxon>
        <taxon>lamiids</taxon>
        <taxon>Gentianales</taxon>
        <taxon>Rubiaceae</taxon>
        <taxon>Rubioideae</taxon>
        <taxon>Spermacoceae</taxon>
        <taxon>Hedyotis-Oldenlandia complex</taxon>
        <taxon>Oldenlandia</taxon>
    </lineage>
</organism>
<dbReference type="InterPro" id="IPR011990">
    <property type="entry name" value="TPR-like_helical_dom_sf"/>
</dbReference>
<evidence type="ECO:0000313" key="7">
    <source>
        <dbReference type="Proteomes" id="UP001161247"/>
    </source>
</evidence>
<keyword evidence="2" id="KW-0677">Repeat</keyword>
<feature type="repeat" description="PPR" evidence="4">
    <location>
        <begin position="178"/>
        <end position="212"/>
    </location>
</feature>
<dbReference type="InterPro" id="IPR002885">
    <property type="entry name" value="PPR_rpt"/>
</dbReference>
<dbReference type="EMBL" id="OX459122">
    <property type="protein sequence ID" value="CAI9107121.1"/>
    <property type="molecule type" value="Genomic_DNA"/>
</dbReference>
<dbReference type="Pfam" id="PF12854">
    <property type="entry name" value="PPR_1"/>
    <property type="match status" value="2"/>
</dbReference>
<dbReference type="Pfam" id="PF20430">
    <property type="entry name" value="Eplus_motif"/>
    <property type="match status" value="1"/>
</dbReference>
<feature type="repeat" description="PPR" evidence="4">
    <location>
        <begin position="272"/>
        <end position="306"/>
    </location>
</feature>
<proteinExistence type="inferred from homology"/>
<dbReference type="Pfam" id="PF01535">
    <property type="entry name" value="PPR"/>
    <property type="match status" value="2"/>
</dbReference>
<dbReference type="InterPro" id="IPR046849">
    <property type="entry name" value="E2_motif"/>
</dbReference>
<dbReference type="Proteomes" id="UP001161247">
    <property type="component" value="Chromosome 5"/>
</dbReference>